<dbReference type="InterPro" id="IPR036259">
    <property type="entry name" value="MFS_trans_sf"/>
</dbReference>
<dbReference type="GO" id="GO:0022857">
    <property type="term" value="F:transmembrane transporter activity"/>
    <property type="evidence" value="ECO:0007669"/>
    <property type="project" value="InterPro"/>
</dbReference>
<dbReference type="InterPro" id="IPR020846">
    <property type="entry name" value="MFS_dom"/>
</dbReference>
<dbReference type="EMBL" id="QYRT01000042">
    <property type="protein sequence ID" value="TIH32124.1"/>
    <property type="molecule type" value="Genomic_DNA"/>
</dbReference>
<evidence type="ECO:0000256" key="2">
    <source>
        <dbReference type="ARBA" id="ARBA00022692"/>
    </source>
</evidence>
<gene>
    <name evidence="7" type="ORF">D4765_15975</name>
</gene>
<feature type="domain" description="Major facilitator superfamily (MFS) profile" evidence="6">
    <location>
        <begin position="10"/>
        <end position="391"/>
    </location>
</feature>
<feature type="transmembrane region" description="Helical" evidence="5">
    <location>
        <begin position="78"/>
        <end position="95"/>
    </location>
</feature>
<feature type="transmembrane region" description="Helical" evidence="5">
    <location>
        <begin position="303"/>
        <end position="319"/>
    </location>
</feature>
<feature type="transmembrane region" description="Helical" evidence="5">
    <location>
        <begin position="340"/>
        <end position="361"/>
    </location>
</feature>
<comment type="caution">
    <text evidence="7">The sequence shown here is derived from an EMBL/GenBank/DDBJ whole genome shotgun (WGS) entry which is preliminary data.</text>
</comment>
<evidence type="ECO:0000256" key="1">
    <source>
        <dbReference type="ARBA" id="ARBA00004651"/>
    </source>
</evidence>
<dbReference type="OrthoDB" id="9815356at2"/>
<dbReference type="Proteomes" id="UP000306192">
    <property type="component" value="Unassembled WGS sequence"/>
</dbReference>
<feature type="transmembrane region" description="Helical" evidence="5">
    <location>
        <begin position="216"/>
        <end position="237"/>
    </location>
</feature>
<name>A0A4V4RE12_9MICO</name>
<feature type="transmembrane region" description="Helical" evidence="5">
    <location>
        <begin position="134"/>
        <end position="156"/>
    </location>
</feature>
<evidence type="ECO:0000256" key="4">
    <source>
        <dbReference type="ARBA" id="ARBA00023136"/>
    </source>
</evidence>
<keyword evidence="2 5" id="KW-0812">Transmembrane</keyword>
<feature type="transmembrane region" description="Helical" evidence="5">
    <location>
        <begin position="162"/>
        <end position="180"/>
    </location>
</feature>
<feature type="transmembrane region" description="Helical" evidence="5">
    <location>
        <begin position="42"/>
        <end position="66"/>
    </location>
</feature>
<keyword evidence="8" id="KW-1185">Reference proteome</keyword>
<reference evidence="7 8" key="1">
    <citation type="journal article" date="2019" name="Microorganisms">
        <title>Systematic Affiliation and Genome Analysis of Subtercola vilae DB165(T) with Particular Emphasis on Cold Adaptation of an Isolate from a High-Altitude Cold Volcano Lake.</title>
        <authorList>
            <person name="Villalobos A.S."/>
            <person name="Wiese J."/>
            <person name="Imhoff J.F."/>
            <person name="Dorador C."/>
            <person name="Keller A."/>
            <person name="Hentschel U."/>
        </authorList>
    </citation>
    <scope>NUCLEOTIDE SEQUENCE [LARGE SCALE GENOMIC DNA]</scope>
    <source>
        <strain evidence="7 8">DB165</strain>
    </source>
</reference>
<dbReference type="InterPro" id="IPR011701">
    <property type="entry name" value="MFS"/>
</dbReference>
<keyword evidence="3 5" id="KW-1133">Transmembrane helix</keyword>
<feature type="transmembrane region" description="Helical" evidence="5">
    <location>
        <begin position="367"/>
        <end position="388"/>
    </location>
</feature>
<dbReference type="PANTHER" id="PTHR42910:SF1">
    <property type="entry name" value="MAJOR FACILITATOR SUPERFAMILY (MFS) PROFILE DOMAIN-CONTAINING PROTEIN"/>
    <property type="match status" value="1"/>
</dbReference>
<keyword evidence="4 5" id="KW-0472">Membrane</keyword>
<dbReference type="Gene3D" id="1.20.1250.20">
    <property type="entry name" value="MFS general substrate transporter like domains"/>
    <property type="match status" value="2"/>
</dbReference>
<dbReference type="GO" id="GO:0005886">
    <property type="term" value="C:plasma membrane"/>
    <property type="evidence" value="ECO:0007669"/>
    <property type="project" value="UniProtKB-SubCell"/>
</dbReference>
<dbReference type="SUPFAM" id="SSF103473">
    <property type="entry name" value="MFS general substrate transporter"/>
    <property type="match status" value="1"/>
</dbReference>
<dbReference type="Pfam" id="PF07690">
    <property type="entry name" value="MFS_1"/>
    <property type="match status" value="1"/>
</dbReference>
<dbReference type="CDD" id="cd17324">
    <property type="entry name" value="MFS_NepI_like"/>
    <property type="match status" value="1"/>
</dbReference>
<feature type="transmembrane region" description="Helical" evidence="5">
    <location>
        <begin position="276"/>
        <end position="297"/>
    </location>
</feature>
<dbReference type="PANTHER" id="PTHR42910">
    <property type="entry name" value="TRANSPORTER SCO4007-RELATED"/>
    <property type="match status" value="1"/>
</dbReference>
<accession>A0A4V4RE12</accession>
<organism evidence="7 8">
    <name type="scientific">Subtercola vilae</name>
    <dbReference type="NCBI Taxonomy" id="2056433"/>
    <lineage>
        <taxon>Bacteria</taxon>
        <taxon>Bacillati</taxon>
        <taxon>Actinomycetota</taxon>
        <taxon>Actinomycetes</taxon>
        <taxon>Micrococcales</taxon>
        <taxon>Microbacteriaceae</taxon>
        <taxon>Subtercola</taxon>
    </lineage>
</organism>
<feature type="transmembrane region" description="Helical" evidence="5">
    <location>
        <begin position="101"/>
        <end position="122"/>
    </location>
</feature>
<proteinExistence type="predicted"/>
<evidence type="ECO:0000313" key="7">
    <source>
        <dbReference type="EMBL" id="TIH32124.1"/>
    </source>
</evidence>
<evidence type="ECO:0000313" key="8">
    <source>
        <dbReference type="Proteomes" id="UP000306192"/>
    </source>
</evidence>
<evidence type="ECO:0000256" key="3">
    <source>
        <dbReference type="ARBA" id="ARBA00022989"/>
    </source>
</evidence>
<sequence length="401" mass="41703">MKQQARSWNLKLLVLAATAAAAVSTIYLPQSMLTDLATTLGVPAGMASLTATAVQVGYAVGIFLLVPLSDRIQPRRQITTQLILLASALLLTAVLPEIVSVALGFLVVGLVANIAQLTIPAANKLAPAGRSGSTTTVLLGALLIGIFGGRIVASLLVGPLGWRWVMVIFALGVAATIPFLRRALRSDVALGALGRTYGSLLLSTLRLARTSRALRLSSAMHFFAFATFNTVWTVMVLHLTGPLYGWSVAQAGLFGLVGLAAGVITPFGGRFVDRFGATRVGGLFLVLLVFATVTVVFDEGQGVLFGISVFVLTWANQSAQSANQNRAMTANPGGEAQANTVFMVSVFLGGSLGAMLGPVAYGLGGMSLAGVVATGLALCALAVWVVSWRVEVRAAHRLAMI</sequence>
<feature type="transmembrane region" description="Helical" evidence="5">
    <location>
        <begin position="243"/>
        <end position="264"/>
    </location>
</feature>
<dbReference type="PROSITE" id="PS50850">
    <property type="entry name" value="MFS"/>
    <property type="match status" value="1"/>
</dbReference>
<protein>
    <submittedName>
        <fullName evidence="7">MFS transporter</fullName>
    </submittedName>
</protein>
<evidence type="ECO:0000256" key="5">
    <source>
        <dbReference type="SAM" id="Phobius"/>
    </source>
</evidence>
<comment type="subcellular location">
    <subcellularLocation>
        <location evidence="1">Cell membrane</location>
        <topology evidence="1">Multi-pass membrane protein</topology>
    </subcellularLocation>
</comment>
<feature type="transmembrane region" description="Helical" evidence="5">
    <location>
        <begin position="12"/>
        <end position="30"/>
    </location>
</feature>
<dbReference type="AlphaFoldDB" id="A0A4V4RE12"/>
<evidence type="ECO:0000259" key="6">
    <source>
        <dbReference type="PROSITE" id="PS50850"/>
    </source>
</evidence>